<dbReference type="Pfam" id="PF08100">
    <property type="entry name" value="Dimerisation"/>
    <property type="match status" value="1"/>
</dbReference>
<dbReference type="InterPro" id="IPR029063">
    <property type="entry name" value="SAM-dependent_MTases_sf"/>
</dbReference>
<evidence type="ECO:0000313" key="7">
    <source>
        <dbReference type="EMBL" id="OGW95602.1"/>
    </source>
</evidence>
<sequence>MLKKKNSIKIWNPGRFLELSGAYWETCVLHAAVKLDIFTVIRKKRLTSESVARHIGANEKAVLMLLNALSAMKLLTKKGESYSNTSAALSFLSKESAQYLGYIILHHHGLMASWQQLDRAVKSGKPIRAGIAQRNKEERKNFLLGMFNIAMTFAPRLVAKIDISGRKHLLDLGGGPGTYAIHFCMNNPGLAATVCDLPTTKAFAQETVKKFHLTDRIDFKAVDYLRDHIPGTYDVAWLSHILHGEGSQDCQKIVRKAVSVLKPGGMIIVHEFILNNTMDGPLFPALFSLNMLLGTNRGHAYSENQIKGMLIQAGVKKVRRIPFQSPNDSGIISGMV</sequence>
<evidence type="ECO:0000256" key="2">
    <source>
        <dbReference type="ARBA" id="ARBA00022679"/>
    </source>
</evidence>
<reference evidence="7 8" key="1">
    <citation type="journal article" date="2016" name="Nat. Commun.">
        <title>Thousands of microbial genomes shed light on interconnected biogeochemical processes in an aquifer system.</title>
        <authorList>
            <person name="Anantharaman K."/>
            <person name="Brown C.T."/>
            <person name="Hug L.A."/>
            <person name="Sharon I."/>
            <person name="Castelle C.J."/>
            <person name="Probst A.J."/>
            <person name="Thomas B.C."/>
            <person name="Singh A."/>
            <person name="Wilkins M.J."/>
            <person name="Karaoz U."/>
            <person name="Brodie E.L."/>
            <person name="Williams K.H."/>
            <person name="Hubbard S.S."/>
            <person name="Banfield J.F."/>
        </authorList>
    </citation>
    <scope>NUCLEOTIDE SEQUENCE [LARGE SCALE GENOMIC DNA]</scope>
</reference>
<dbReference type="Pfam" id="PF00891">
    <property type="entry name" value="Methyltransf_2"/>
    <property type="match status" value="1"/>
</dbReference>
<dbReference type="GO" id="GO:0046983">
    <property type="term" value="F:protein dimerization activity"/>
    <property type="evidence" value="ECO:0007669"/>
    <property type="project" value="InterPro"/>
</dbReference>
<dbReference type="InterPro" id="IPR001077">
    <property type="entry name" value="COMT_C"/>
</dbReference>
<evidence type="ECO:0000256" key="4">
    <source>
        <dbReference type="PIRSR" id="PIRSR005739-1"/>
    </source>
</evidence>
<evidence type="ECO:0000259" key="5">
    <source>
        <dbReference type="Pfam" id="PF00891"/>
    </source>
</evidence>
<keyword evidence="3" id="KW-0949">S-adenosyl-L-methionine</keyword>
<proteinExistence type="predicted"/>
<keyword evidence="2 7" id="KW-0808">Transferase</keyword>
<dbReference type="InterPro" id="IPR036388">
    <property type="entry name" value="WH-like_DNA-bd_sf"/>
</dbReference>
<evidence type="ECO:0000259" key="6">
    <source>
        <dbReference type="Pfam" id="PF08100"/>
    </source>
</evidence>
<dbReference type="Gene3D" id="1.10.10.10">
    <property type="entry name" value="Winged helix-like DNA-binding domain superfamily/Winged helix DNA-binding domain"/>
    <property type="match status" value="1"/>
</dbReference>
<dbReference type="PIRSF" id="PIRSF005739">
    <property type="entry name" value="O-mtase"/>
    <property type="match status" value="1"/>
</dbReference>
<dbReference type="Gene3D" id="3.40.50.150">
    <property type="entry name" value="Vaccinia Virus protein VP39"/>
    <property type="match status" value="1"/>
</dbReference>
<evidence type="ECO:0000256" key="1">
    <source>
        <dbReference type="ARBA" id="ARBA00022603"/>
    </source>
</evidence>
<feature type="domain" description="O-methyltransferase C-terminal" evidence="5">
    <location>
        <begin position="131"/>
        <end position="314"/>
    </location>
</feature>
<dbReference type="CDD" id="cd02440">
    <property type="entry name" value="AdoMet_MTases"/>
    <property type="match status" value="1"/>
</dbReference>
<dbReference type="EMBL" id="MHFR01000060">
    <property type="protein sequence ID" value="OGW95602.1"/>
    <property type="molecule type" value="Genomic_DNA"/>
</dbReference>
<gene>
    <name evidence="7" type="ORF">A3G33_11435</name>
</gene>
<comment type="caution">
    <text evidence="7">The sequence shown here is derived from an EMBL/GenBank/DDBJ whole genome shotgun (WGS) entry which is preliminary data.</text>
</comment>
<dbReference type="SUPFAM" id="SSF53335">
    <property type="entry name" value="S-adenosyl-L-methionine-dependent methyltransferases"/>
    <property type="match status" value="1"/>
</dbReference>
<protein>
    <submittedName>
        <fullName evidence="7">SAM-dependent methyltransferase</fullName>
    </submittedName>
</protein>
<dbReference type="GO" id="GO:0008171">
    <property type="term" value="F:O-methyltransferase activity"/>
    <property type="evidence" value="ECO:0007669"/>
    <property type="project" value="InterPro"/>
</dbReference>
<dbReference type="AlphaFoldDB" id="A0A1G1KS09"/>
<feature type="active site" description="Proton acceptor" evidence="4">
    <location>
        <position position="243"/>
    </location>
</feature>
<dbReference type="InterPro" id="IPR016461">
    <property type="entry name" value="COMT-like"/>
</dbReference>
<dbReference type="PROSITE" id="PS51683">
    <property type="entry name" value="SAM_OMT_II"/>
    <property type="match status" value="1"/>
</dbReference>
<dbReference type="InterPro" id="IPR036390">
    <property type="entry name" value="WH_DNA-bd_sf"/>
</dbReference>
<dbReference type="PANTHER" id="PTHR43712">
    <property type="entry name" value="PUTATIVE (AFU_ORTHOLOGUE AFUA_4G14580)-RELATED"/>
    <property type="match status" value="1"/>
</dbReference>
<dbReference type="InterPro" id="IPR012967">
    <property type="entry name" value="COMT_dimerisation"/>
</dbReference>
<dbReference type="SUPFAM" id="SSF46785">
    <property type="entry name" value="Winged helix' DNA-binding domain"/>
    <property type="match status" value="1"/>
</dbReference>
<keyword evidence="1 7" id="KW-0489">Methyltransferase</keyword>
<evidence type="ECO:0000256" key="3">
    <source>
        <dbReference type="ARBA" id="ARBA00022691"/>
    </source>
</evidence>
<dbReference type="PANTHER" id="PTHR43712:SF2">
    <property type="entry name" value="O-METHYLTRANSFERASE CICE"/>
    <property type="match status" value="1"/>
</dbReference>
<name>A0A1G1KS09_9BACT</name>
<feature type="domain" description="O-methyltransferase dimerisation" evidence="6">
    <location>
        <begin position="18"/>
        <end position="93"/>
    </location>
</feature>
<evidence type="ECO:0000313" key="8">
    <source>
        <dbReference type="Proteomes" id="UP000178187"/>
    </source>
</evidence>
<organism evidence="7 8">
    <name type="scientific">Candidatus Danuiimicrobium aquiferis</name>
    <dbReference type="NCBI Taxonomy" id="1801832"/>
    <lineage>
        <taxon>Bacteria</taxon>
        <taxon>Pseudomonadati</taxon>
        <taxon>Candidatus Omnitrophota</taxon>
        <taxon>Candidatus Danuiimicrobium</taxon>
    </lineage>
</organism>
<accession>A0A1G1KS09</accession>
<dbReference type="GO" id="GO:0032259">
    <property type="term" value="P:methylation"/>
    <property type="evidence" value="ECO:0007669"/>
    <property type="project" value="UniProtKB-KW"/>
</dbReference>
<dbReference type="Proteomes" id="UP000178187">
    <property type="component" value="Unassembled WGS sequence"/>
</dbReference>